<dbReference type="InterPro" id="IPR027417">
    <property type="entry name" value="P-loop_NTPase"/>
</dbReference>
<evidence type="ECO:0000313" key="2">
    <source>
        <dbReference type="EMBL" id="TVY83112.1"/>
    </source>
</evidence>
<name>A0A8T9CD49_9HELO</name>
<proteinExistence type="predicted"/>
<sequence>MATKPIAQAYIDLGFRTHHGLMEDATATPWTLLERAAEATWPSSSQSTHSFVRTDWDAIWGSYDAVTDLASPFVLELIKAYLNAEVVVVQRDFESWWPSFQSEILNRVLDQPMAFIYGFICWQVMGLRAVHAMRKIYFGFYSAKSKKEIIANSRQRYDEYYAEIRQLVPPERRHEYTLGDGWGPLCKFLGVEEPVEGTPFPRLNDTEAHMAEAGGSTNKILMSAVKLALPWVVLGGGVFMFYVYR</sequence>
<dbReference type="PANTHER" id="PTHR36978">
    <property type="entry name" value="P-LOOP CONTAINING NUCLEOTIDE TRIPHOSPHATE HYDROLASE"/>
    <property type="match status" value="1"/>
</dbReference>
<dbReference type="OrthoDB" id="408152at2759"/>
<comment type="caution">
    <text evidence="2">The sequence shown here is derived from an EMBL/GenBank/DDBJ whole genome shotgun (WGS) entry which is preliminary data.</text>
</comment>
<dbReference type="InterPro" id="IPR040632">
    <property type="entry name" value="Sulfotransfer_4"/>
</dbReference>
<dbReference type="AlphaFoldDB" id="A0A8T9CD49"/>
<gene>
    <name evidence="2" type="ORF">LSUE1_G001566</name>
</gene>
<dbReference type="PANTHER" id="PTHR36978:SF4">
    <property type="entry name" value="P-LOOP CONTAINING NUCLEOSIDE TRIPHOSPHATE HYDROLASE PROTEIN"/>
    <property type="match status" value="1"/>
</dbReference>
<reference evidence="2 3" key="1">
    <citation type="submission" date="2018-05" db="EMBL/GenBank/DDBJ databases">
        <title>Genome sequencing and assembly of the regulated plant pathogen Lachnellula willkommii and related sister species for the development of diagnostic species identification markers.</title>
        <authorList>
            <person name="Giroux E."/>
            <person name="Bilodeau G."/>
        </authorList>
    </citation>
    <scope>NUCLEOTIDE SEQUENCE [LARGE SCALE GENOMIC DNA]</scope>
    <source>
        <strain evidence="2 3">CBS 268.59</strain>
    </source>
</reference>
<evidence type="ECO:0000313" key="3">
    <source>
        <dbReference type="Proteomes" id="UP000469558"/>
    </source>
</evidence>
<dbReference type="Gene3D" id="3.40.50.300">
    <property type="entry name" value="P-loop containing nucleotide triphosphate hydrolases"/>
    <property type="match status" value="1"/>
</dbReference>
<organism evidence="2 3">
    <name type="scientific">Lachnellula suecica</name>
    <dbReference type="NCBI Taxonomy" id="602035"/>
    <lineage>
        <taxon>Eukaryota</taxon>
        <taxon>Fungi</taxon>
        <taxon>Dikarya</taxon>
        <taxon>Ascomycota</taxon>
        <taxon>Pezizomycotina</taxon>
        <taxon>Leotiomycetes</taxon>
        <taxon>Helotiales</taxon>
        <taxon>Lachnaceae</taxon>
        <taxon>Lachnellula</taxon>
    </lineage>
</organism>
<evidence type="ECO:0000256" key="1">
    <source>
        <dbReference type="SAM" id="Phobius"/>
    </source>
</evidence>
<accession>A0A8T9CD49</accession>
<feature type="transmembrane region" description="Helical" evidence="1">
    <location>
        <begin position="227"/>
        <end position="244"/>
    </location>
</feature>
<keyword evidence="1" id="KW-0812">Transmembrane</keyword>
<dbReference type="Pfam" id="PF17784">
    <property type="entry name" value="Sulfotransfer_4"/>
    <property type="match status" value="1"/>
</dbReference>
<keyword evidence="1" id="KW-0472">Membrane</keyword>
<dbReference type="EMBL" id="QGMK01000231">
    <property type="protein sequence ID" value="TVY83112.1"/>
    <property type="molecule type" value="Genomic_DNA"/>
</dbReference>
<dbReference type="Proteomes" id="UP000469558">
    <property type="component" value="Unassembled WGS sequence"/>
</dbReference>
<dbReference type="SUPFAM" id="SSF52540">
    <property type="entry name" value="P-loop containing nucleoside triphosphate hydrolases"/>
    <property type="match status" value="1"/>
</dbReference>
<protein>
    <submittedName>
        <fullName evidence="2">Uncharacterized protein</fullName>
    </submittedName>
</protein>
<keyword evidence="3" id="KW-1185">Reference proteome</keyword>
<keyword evidence="1" id="KW-1133">Transmembrane helix</keyword>